<evidence type="ECO:0000256" key="1">
    <source>
        <dbReference type="SAM" id="MobiDB-lite"/>
    </source>
</evidence>
<keyword evidence="2" id="KW-0732">Signal</keyword>
<feature type="chain" id="PRO_5028996497" evidence="2">
    <location>
        <begin position="20"/>
        <end position="129"/>
    </location>
</feature>
<evidence type="ECO:0000313" key="4">
    <source>
        <dbReference type="WBParaSite" id="Pan_g6035.t1"/>
    </source>
</evidence>
<name>A0A7E4W3Q0_PANRE</name>
<dbReference type="Proteomes" id="UP000492821">
    <property type="component" value="Unassembled WGS sequence"/>
</dbReference>
<reference evidence="4" key="2">
    <citation type="submission" date="2020-10" db="UniProtKB">
        <authorList>
            <consortium name="WormBaseParasite"/>
        </authorList>
    </citation>
    <scope>IDENTIFICATION</scope>
</reference>
<keyword evidence="3" id="KW-1185">Reference proteome</keyword>
<feature type="region of interest" description="Disordered" evidence="1">
    <location>
        <begin position="59"/>
        <end position="90"/>
    </location>
</feature>
<reference evidence="3" key="1">
    <citation type="journal article" date="2013" name="Genetics">
        <title>The draft genome and transcriptome of Panagrellus redivivus are shaped by the harsh demands of a free-living lifestyle.</title>
        <authorList>
            <person name="Srinivasan J."/>
            <person name="Dillman A.R."/>
            <person name="Macchietto M.G."/>
            <person name="Heikkinen L."/>
            <person name="Lakso M."/>
            <person name="Fracchia K.M."/>
            <person name="Antoshechkin I."/>
            <person name="Mortazavi A."/>
            <person name="Wong G."/>
            <person name="Sternberg P.W."/>
        </authorList>
    </citation>
    <scope>NUCLEOTIDE SEQUENCE [LARGE SCALE GENOMIC DNA]</scope>
    <source>
        <strain evidence="3">MT8872</strain>
    </source>
</reference>
<evidence type="ECO:0000256" key="2">
    <source>
        <dbReference type="SAM" id="SignalP"/>
    </source>
</evidence>
<accession>A0A7E4W3Q0</accession>
<proteinExistence type="predicted"/>
<dbReference type="WBParaSite" id="Pan_g6035.t1">
    <property type="protein sequence ID" value="Pan_g6035.t1"/>
    <property type="gene ID" value="Pan_g6035"/>
</dbReference>
<feature type="compositionally biased region" description="Basic and acidic residues" evidence="1">
    <location>
        <begin position="59"/>
        <end position="73"/>
    </location>
</feature>
<sequence length="129" mass="14228">MSGEHVLLYLAACIVVANTFPAKSFDPVGIDKVTLSGSESMVSGGENLFTQDAVEKHLPHDDIRIPREKRETEVEPAGVPEPPEDLLSPRDFKSYSAQFDNNTRGGKVKVIDFEEALEKTVPYDSDDFS</sequence>
<feature type="signal peptide" evidence="2">
    <location>
        <begin position="1"/>
        <end position="19"/>
    </location>
</feature>
<organism evidence="3 4">
    <name type="scientific">Panagrellus redivivus</name>
    <name type="common">Microworm</name>
    <dbReference type="NCBI Taxonomy" id="6233"/>
    <lineage>
        <taxon>Eukaryota</taxon>
        <taxon>Metazoa</taxon>
        <taxon>Ecdysozoa</taxon>
        <taxon>Nematoda</taxon>
        <taxon>Chromadorea</taxon>
        <taxon>Rhabditida</taxon>
        <taxon>Tylenchina</taxon>
        <taxon>Panagrolaimomorpha</taxon>
        <taxon>Panagrolaimoidea</taxon>
        <taxon>Panagrolaimidae</taxon>
        <taxon>Panagrellus</taxon>
    </lineage>
</organism>
<evidence type="ECO:0000313" key="3">
    <source>
        <dbReference type="Proteomes" id="UP000492821"/>
    </source>
</evidence>
<protein>
    <submittedName>
        <fullName evidence="4">Organ specific protein</fullName>
    </submittedName>
</protein>
<dbReference type="AlphaFoldDB" id="A0A7E4W3Q0"/>